<dbReference type="AlphaFoldDB" id="A0A8H7TZB6"/>
<dbReference type="GO" id="GO:0001716">
    <property type="term" value="F:L-amino-acid oxidase activity"/>
    <property type="evidence" value="ECO:0007669"/>
    <property type="project" value="TreeGrafter"/>
</dbReference>
<dbReference type="Pfam" id="PF01593">
    <property type="entry name" value="Amino_oxidase"/>
    <property type="match status" value="1"/>
</dbReference>
<dbReference type="PANTHER" id="PTHR10742">
    <property type="entry name" value="FLAVIN MONOAMINE OXIDASE"/>
    <property type="match status" value="1"/>
</dbReference>
<dbReference type="InterPro" id="IPR050281">
    <property type="entry name" value="Flavin_monoamine_oxidase"/>
</dbReference>
<name>A0A8H7TZB6_9APHY</name>
<accession>A0A8H7TZB6</accession>
<protein>
    <recommendedName>
        <fullName evidence="1">Amine oxidase domain-containing protein</fullName>
    </recommendedName>
</protein>
<feature type="domain" description="Amine oxidase" evidence="1">
    <location>
        <begin position="12"/>
        <end position="475"/>
    </location>
</feature>
<gene>
    <name evidence="2" type="ORF">IEO21_08520</name>
</gene>
<dbReference type="EMBL" id="JADOXO010000309">
    <property type="protein sequence ID" value="KAF9806840.1"/>
    <property type="molecule type" value="Genomic_DNA"/>
</dbReference>
<organism evidence="2 3">
    <name type="scientific">Rhodonia placenta</name>
    <dbReference type="NCBI Taxonomy" id="104341"/>
    <lineage>
        <taxon>Eukaryota</taxon>
        <taxon>Fungi</taxon>
        <taxon>Dikarya</taxon>
        <taxon>Basidiomycota</taxon>
        <taxon>Agaricomycotina</taxon>
        <taxon>Agaricomycetes</taxon>
        <taxon>Polyporales</taxon>
        <taxon>Adustoporiaceae</taxon>
        <taxon>Rhodonia</taxon>
    </lineage>
</organism>
<dbReference type="Proteomes" id="UP000639403">
    <property type="component" value="Unassembled WGS sequence"/>
</dbReference>
<dbReference type="Gene3D" id="1.20.1440.240">
    <property type="match status" value="1"/>
</dbReference>
<sequence length="517" mass="57858">MILEGFKEYGYTYEILEAEPESDHVGGRLWTHKFSDSPNDYYDRGAMRFPKSDFMKPVFDLFTSLEIEKDGLLVPYILSDDEHNVLYYNGVRMTVAEAKAAASDDPFKIGLATHSDDYVNAAWRPFIKALKDNVESGWDMLMDSDKYSARAYMLNLRKTEGKDGFELKYTDEVITTLETLHTSTNMYDSALSESVMRALDFDSDDSSVQWFCVWGGSEEIAHRMANCLQCGTILRGKRVTAIAPLIEGTDPPTSINVTVAGGESYTYDHVISTMPLSCLGLVDIAKWGLSWPTQMAIRALHYDASVKIAIRFSRRWWEEPPFLQRGGVSMSDRPTRVVVYPSYGIGSVDGTMIVSYTWSQDALRFGALAHGKSPAAARALVDVILRDLADIHGYDLTAEKLRSWMVGLISIFISANALNHAGAFALFGPSQFSTLYAELLKPPAGLLHFAGEATSIHHAWLVGSLNSAYRSVAEIFFSEGRQDLADILEETWGRRGEINFDLVKQQVERGRAQFLRQ</sequence>
<dbReference type="InterPro" id="IPR036188">
    <property type="entry name" value="FAD/NAD-bd_sf"/>
</dbReference>
<reference evidence="2" key="1">
    <citation type="submission" date="2020-11" db="EMBL/GenBank/DDBJ databases">
        <authorList>
            <person name="Koelle M."/>
            <person name="Horta M.A.C."/>
            <person name="Nowrousian M."/>
            <person name="Ohm R.A."/>
            <person name="Benz P."/>
            <person name="Pilgard A."/>
        </authorList>
    </citation>
    <scope>NUCLEOTIDE SEQUENCE</scope>
    <source>
        <strain evidence="2">FPRL280</strain>
    </source>
</reference>
<dbReference type="InterPro" id="IPR002937">
    <property type="entry name" value="Amino_oxidase"/>
</dbReference>
<dbReference type="Gene3D" id="3.90.660.10">
    <property type="match status" value="1"/>
</dbReference>
<evidence type="ECO:0000259" key="1">
    <source>
        <dbReference type="Pfam" id="PF01593"/>
    </source>
</evidence>
<reference evidence="2" key="2">
    <citation type="journal article" name="Front. Microbiol.">
        <title>Degradative Capacity of Two Strains of Rhodonia placenta: From Phenotype to Genotype.</title>
        <authorList>
            <person name="Kolle M."/>
            <person name="Horta M.A.C."/>
            <person name="Nowrousian M."/>
            <person name="Ohm R.A."/>
            <person name="Benz J.P."/>
            <person name="Pilgard A."/>
        </authorList>
    </citation>
    <scope>NUCLEOTIDE SEQUENCE</scope>
    <source>
        <strain evidence="2">FPRL280</strain>
    </source>
</reference>
<evidence type="ECO:0000313" key="2">
    <source>
        <dbReference type="EMBL" id="KAF9806840.1"/>
    </source>
</evidence>
<dbReference type="SUPFAM" id="SSF51905">
    <property type="entry name" value="FAD/NAD(P)-binding domain"/>
    <property type="match status" value="1"/>
</dbReference>
<dbReference type="Gene3D" id="3.50.50.60">
    <property type="entry name" value="FAD/NAD(P)-binding domain"/>
    <property type="match status" value="1"/>
</dbReference>
<dbReference type="GO" id="GO:0009063">
    <property type="term" value="P:amino acid catabolic process"/>
    <property type="evidence" value="ECO:0007669"/>
    <property type="project" value="TreeGrafter"/>
</dbReference>
<evidence type="ECO:0000313" key="3">
    <source>
        <dbReference type="Proteomes" id="UP000639403"/>
    </source>
</evidence>
<dbReference type="PANTHER" id="PTHR10742:SF342">
    <property type="entry name" value="AMINE OXIDASE"/>
    <property type="match status" value="1"/>
</dbReference>
<dbReference type="SUPFAM" id="SSF54373">
    <property type="entry name" value="FAD-linked reductases, C-terminal domain"/>
    <property type="match status" value="1"/>
</dbReference>
<proteinExistence type="predicted"/>
<comment type="caution">
    <text evidence="2">The sequence shown here is derived from an EMBL/GenBank/DDBJ whole genome shotgun (WGS) entry which is preliminary data.</text>
</comment>